<protein>
    <submittedName>
        <fullName evidence="2">Uncharacterized protein</fullName>
    </submittedName>
</protein>
<dbReference type="Proteomes" id="UP001595891">
    <property type="component" value="Unassembled WGS sequence"/>
</dbReference>
<reference evidence="3" key="1">
    <citation type="journal article" date="2019" name="Int. J. Syst. Evol. Microbiol.">
        <title>The Global Catalogue of Microorganisms (GCM) 10K type strain sequencing project: providing services to taxonomists for standard genome sequencing and annotation.</title>
        <authorList>
            <consortium name="The Broad Institute Genomics Platform"/>
            <consortium name="The Broad Institute Genome Sequencing Center for Infectious Disease"/>
            <person name="Wu L."/>
            <person name="Ma J."/>
        </authorList>
    </citation>
    <scope>NUCLEOTIDE SEQUENCE [LARGE SCALE GENOMIC DNA]</scope>
    <source>
        <strain evidence="3">CCUG 49560</strain>
    </source>
</reference>
<gene>
    <name evidence="2" type="ORF">ACFO8L_33470</name>
</gene>
<feature type="compositionally biased region" description="Basic and acidic residues" evidence="1">
    <location>
        <begin position="13"/>
        <end position="24"/>
    </location>
</feature>
<name>A0ABV9EN48_9ACTN</name>
<sequence>MLPGRRRPIVPRSTDEKPARRPYDDAAAGRAVAVVGGLRREAFGGYGCALAVAAVSYQLRSRPVCAPLGASDEEGPVRR</sequence>
<dbReference type="RefSeq" id="WP_380708249.1">
    <property type="nucleotide sequence ID" value="NZ_JBHSFN010000028.1"/>
</dbReference>
<comment type="caution">
    <text evidence="2">The sequence shown here is derived from an EMBL/GenBank/DDBJ whole genome shotgun (WGS) entry which is preliminary data.</text>
</comment>
<evidence type="ECO:0000313" key="3">
    <source>
        <dbReference type="Proteomes" id="UP001595891"/>
    </source>
</evidence>
<dbReference type="EMBL" id="JBHSFN010000028">
    <property type="protein sequence ID" value="MFC4591045.1"/>
    <property type="molecule type" value="Genomic_DNA"/>
</dbReference>
<feature type="region of interest" description="Disordered" evidence="1">
    <location>
        <begin position="1"/>
        <end position="25"/>
    </location>
</feature>
<proteinExistence type="predicted"/>
<organism evidence="2 3">
    <name type="scientific">Sphaerisporangium corydalis</name>
    <dbReference type="NCBI Taxonomy" id="1441875"/>
    <lineage>
        <taxon>Bacteria</taxon>
        <taxon>Bacillati</taxon>
        <taxon>Actinomycetota</taxon>
        <taxon>Actinomycetes</taxon>
        <taxon>Streptosporangiales</taxon>
        <taxon>Streptosporangiaceae</taxon>
        <taxon>Sphaerisporangium</taxon>
    </lineage>
</organism>
<accession>A0ABV9EN48</accession>
<evidence type="ECO:0000313" key="2">
    <source>
        <dbReference type="EMBL" id="MFC4591045.1"/>
    </source>
</evidence>
<evidence type="ECO:0000256" key="1">
    <source>
        <dbReference type="SAM" id="MobiDB-lite"/>
    </source>
</evidence>
<keyword evidence="3" id="KW-1185">Reference proteome</keyword>